<dbReference type="AlphaFoldDB" id="A0AA91Q5J4"/>
<evidence type="ECO:0008006" key="4">
    <source>
        <dbReference type="Google" id="ProtNLM"/>
    </source>
</evidence>
<accession>A0AA91Q5J4</accession>
<keyword evidence="1" id="KW-0732">Signal</keyword>
<dbReference type="EMBL" id="LYUB02000001">
    <property type="protein sequence ID" value="OVF11217.1"/>
    <property type="molecule type" value="Genomic_DNA"/>
</dbReference>
<organism evidence="2 3">
    <name type="scientific">Clavispora lusitaniae</name>
    <name type="common">Candida lusitaniae</name>
    <dbReference type="NCBI Taxonomy" id="36911"/>
    <lineage>
        <taxon>Eukaryota</taxon>
        <taxon>Fungi</taxon>
        <taxon>Dikarya</taxon>
        <taxon>Ascomycota</taxon>
        <taxon>Saccharomycotina</taxon>
        <taxon>Pichiomycetes</taxon>
        <taxon>Metschnikowiaceae</taxon>
        <taxon>Clavispora</taxon>
    </lineage>
</organism>
<proteinExistence type="predicted"/>
<feature type="signal peptide" evidence="1">
    <location>
        <begin position="1"/>
        <end position="19"/>
    </location>
</feature>
<sequence length="130" mass="13629">MKFYSVWLYFLSLLCVALAADAAKRDDDTTSSSQTTTTTSSSQSDTTIWVTITTNGALATIQTVYSQSFMQVYSDATGSAPAGTIGLGSHSGDVGNIRTYSQTTIKNEGGRKGVYSGAMGGLFLILGSLL</sequence>
<comment type="caution">
    <text evidence="2">The sequence shown here is derived from an EMBL/GenBank/DDBJ whole genome shotgun (WGS) entry which is preliminary data.</text>
</comment>
<dbReference type="KEGG" id="clus:A9F13_01g06952"/>
<dbReference type="OMA" id="QSFKTTY"/>
<name>A0AA91Q5J4_CLALS</name>
<evidence type="ECO:0000313" key="3">
    <source>
        <dbReference type="Proteomes" id="UP000195602"/>
    </source>
</evidence>
<dbReference type="Proteomes" id="UP000195602">
    <property type="component" value="Unassembled WGS sequence"/>
</dbReference>
<gene>
    <name evidence="2" type="ORF">A9F13_01g06952</name>
</gene>
<evidence type="ECO:0000313" key="2">
    <source>
        <dbReference type="EMBL" id="OVF11217.1"/>
    </source>
</evidence>
<evidence type="ECO:0000256" key="1">
    <source>
        <dbReference type="SAM" id="SignalP"/>
    </source>
</evidence>
<reference evidence="2 3" key="1">
    <citation type="submission" date="2017-04" db="EMBL/GenBank/DDBJ databases">
        <title>Draft genome of the yeast Clavispora lusitaniae type strain CBS 6936.</title>
        <authorList>
            <person name="Durrens P."/>
            <person name="Klopp C."/>
            <person name="Biteau N."/>
            <person name="Fitton-Ouhabi V."/>
            <person name="Dementhon K."/>
            <person name="Accoceberry I."/>
            <person name="Sherman D.J."/>
            <person name="Noel T."/>
        </authorList>
    </citation>
    <scope>NUCLEOTIDE SEQUENCE [LARGE SCALE GENOMIC DNA]</scope>
    <source>
        <strain evidence="2 3">CBS 6936</strain>
    </source>
</reference>
<dbReference type="Pfam" id="PF17056">
    <property type="entry name" value="KRE1"/>
    <property type="match status" value="1"/>
</dbReference>
<dbReference type="InterPro" id="IPR031452">
    <property type="entry name" value="Kre1"/>
</dbReference>
<protein>
    <recommendedName>
        <fullName evidence="4">GPI-anchored protein</fullName>
    </recommendedName>
</protein>
<feature type="chain" id="PRO_5041653268" description="GPI-anchored protein" evidence="1">
    <location>
        <begin position="20"/>
        <end position="130"/>
    </location>
</feature>
<dbReference type="GO" id="GO:0031505">
    <property type="term" value="P:fungal-type cell wall organization"/>
    <property type="evidence" value="ECO:0007669"/>
    <property type="project" value="InterPro"/>
</dbReference>